<protein>
    <recommendedName>
        <fullName evidence="1">Protein root UVB sensitive/RUS domain-containing protein</fullName>
    </recommendedName>
</protein>
<evidence type="ECO:0000259" key="1">
    <source>
        <dbReference type="Pfam" id="PF04884"/>
    </source>
</evidence>
<organism evidence="2 3">
    <name type="scientific">Athene cunicularia</name>
    <name type="common">Burrowing owl</name>
    <name type="synonym">Speotyto cunicularia</name>
    <dbReference type="NCBI Taxonomy" id="194338"/>
    <lineage>
        <taxon>Eukaryota</taxon>
        <taxon>Metazoa</taxon>
        <taxon>Chordata</taxon>
        <taxon>Craniata</taxon>
        <taxon>Vertebrata</taxon>
        <taxon>Euteleostomi</taxon>
        <taxon>Archelosauria</taxon>
        <taxon>Archosauria</taxon>
        <taxon>Dinosauria</taxon>
        <taxon>Saurischia</taxon>
        <taxon>Theropoda</taxon>
        <taxon>Coelurosauria</taxon>
        <taxon>Aves</taxon>
        <taxon>Neognathae</taxon>
        <taxon>Neoaves</taxon>
        <taxon>Telluraves</taxon>
        <taxon>Strigiformes</taxon>
        <taxon>Strigidae</taxon>
        <taxon>Athene</taxon>
    </lineage>
</organism>
<evidence type="ECO:0000313" key="2">
    <source>
        <dbReference type="Ensembl" id="ENSACUP00000000855.1"/>
    </source>
</evidence>
<reference evidence="2" key="1">
    <citation type="submission" date="2025-08" db="UniProtKB">
        <authorList>
            <consortium name="Ensembl"/>
        </authorList>
    </citation>
    <scope>IDENTIFICATION</scope>
</reference>
<keyword evidence="3" id="KW-1185">Reference proteome</keyword>
<dbReference type="Pfam" id="PF04884">
    <property type="entry name" value="UVB_sens_prot"/>
    <property type="match status" value="1"/>
</dbReference>
<reference evidence="2" key="2">
    <citation type="submission" date="2025-09" db="UniProtKB">
        <authorList>
            <consortium name="Ensembl"/>
        </authorList>
    </citation>
    <scope>IDENTIFICATION</scope>
</reference>
<feature type="domain" description="Protein root UVB sensitive/RUS" evidence="1">
    <location>
        <begin position="54"/>
        <end position="80"/>
    </location>
</feature>
<dbReference type="InterPro" id="IPR054549">
    <property type="entry name" value="UVB_sens_RUS_dom"/>
</dbReference>
<dbReference type="Proteomes" id="UP000472269">
    <property type="component" value="Unplaced"/>
</dbReference>
<dbReference type="Ensembl" id="ENSACUT00000000920.1">
    <property type="protein sequence ID" value="ENSACUP00000000855.1"/>
    <property type="gene ID" value="ENSACUG00000000653.1"/>
</dbReference>
<dbReference type="AlphaFoldDB" id="A0A663LLM4"/>
<accession>A0A663LLM4</accession>
<proteinExistence type="predicted"/>
<evidence type="ECO:0000313" key="3">
    <source>
        <dbReference type="Proteomes" id="UP000472269"/>
    </source>
</evidence>
<sequence>MALGEFQGCTGVLGDKMENLGANRIWGGTNEFGGFGQAEGGLGFLGVPGVPVPLQQVLLPQGCPESVSPDYLQYQCWEALLLLLGAQHWEAPGGDWRCSWGLLGRAGGLLEETGR</sequence>
<name>A0A663LLM4_ATHCN</name>